<dbReference type="InterPro" id="IPR043504">
    <property type="entry name" value="Peptidase_S1_PA_chymotrypsin"/>
</dbReference>
<dbReference type="FunFam" id="2.40.10.10:FF:000068">
    <property type="entry name" value="transmembrane protease serine 2"/>
    <property type="match status" value="1"/>
</dbReference>
<dbReference type="AlphaFoldDB" id="A0A914CIZ7"/>
<dbReference type="PROSITE" id="PS00134">
    <property type="entry name" value="TRYPSIN_HIS"/>
    <property type="match status" value="1"/>
</dbReference>
<evidence type="ECO:0000259" key="2">
    <source>
        <dbReference type="PROSITE" id="PS50240"/>
    </source>
</evidence>
<sequence>MKQPNINPTDLDINNSTDKLTPVKFIIGGVNATKGEFPWQGLLVWKDNTGGTFLCGATLIGKNYAMTAAHCAEDMRVSTSVLQFGIIDSEYDRTGVVRISQKFIHPNYIATDYEVHNDIAILKLSTSVGENTNIKTIALPVDDSQMITGTGIVTGWGHYYYNGQISKDPSRFLQQATIDFISPAYCK</sequence>
<dbReference type="WBParaSite" id="ACRNAN_scaffold11136.g18465.t1">
    <property type="protein sequence ID" value="ACRNAN_scaffold11136.g18465.t1"/>
    <property type="gene ID" value="ACRNAN_scaffold11136.g18465"/>
</dbReference>
<evidence type="ECO:0000256" key="1">
    <source>
        <dbReference type="ARBA" id="ARBA00023157"/>
    </source>
</evidence>
<name>A0A914CIZ7_9BILA</name>
<keyword evidence="3" id="KW-1185">Reference proteome</keyword>
<evidence type="ECO:0000313" key="3">
    <source>
        <dbReference type="Proteomes" id="UP000887540"/>
    </source>
</evidence>
<organism evidence="3 4">
    <name type="scientific">Acrobeloides nanus</name>
    <dbReference type="NCBI Taxonomy" id="290746"/>
    <lineage>
        <taxon>Eukaryota</taxon>
        <taxon>Metazoa</taxon>
        <taxon>Ecdysozoa</taxon>
        <taxon>Nematoda</taxon>
        <taxon>Chromadorea</taxon>
        <taxon>Rhabditida</taxon>
        <taxon>Tylenchina</taxon>
        <taxon>Cephalobomorpha</taxon>
        <taxon>Cephaloboidea</taxon>
        <taxon>Cephalobidae</taxon>
        <taxon>Acrobeloides</taxon>
    </lineage>
</organism>
<dbReference type="GO" id="GO:0004252">
    <property type="term" value="F:serine-type endopeptidase activity"/>
    <property type="evidence" value="ECO:0007669"/>
    <property type="project" value="InterPro"/>
</dbReference>
<feature type="domain" description="Peptidase S1" evidence="2">
    <location>
        <begin position="26"/>
        <end position="187"/>
    </location>
</feature>
<dbReference type="SMART" id="SM00020">
    <property type="entry name" value="Tryp_SPc"/>
    <property type="match status" value="1"/>
</dbReference>
<dbReference type="CDD" id="cd00190">
    <property type="entry name" value="Tryp_SPc"/>
    <property type="match status" value="1"/>
</dbReference>
<dbReference type="InterPro" id="IPR001254">
    <property type="entry name" value="Trypsin_dom"/>
</dbReference>
<dbReference type="Pfam" id="PF00089">
    <property type="entry name" value="Trypsin"/>
    <property type="match status" value="1"/>
</dbReference>
<proteinExistence type="predicted"/>
<dbReference type="Gene3D" id="2.40.10.10">
    <property type="entry name" value="Trypsin-like serine proteases"/>
    <property type="match status" value="1"/>
</dbReference>
<dbReference type="GO" id="GO:0006508">
    <property type="term" value="P:proteolysis"/>
    <property type="evidence" value="ECO:0007669"/>
    <property type="project" value="InterPro"/>
</dbReference>
<reference evidence="4" key="1">
    <citation type="submission" date="2022-11" db="UniProtKB">
        <authorList>
            <consortium name="WormBaseParasite"/>
        </authorList>
    </citation>
    <scope>IDENTIFICATION</scope>
</reference>
<dbReference type="InterPro" id="IPR018114">
    <property type="entry name" value="TRYPSIN_HIS"/>
</dbReference>
<dbReference type="PROSITE" id="PS50240">
    <property type="entry name" value="TRYPSIN_DOM"/>
    <property type="match status" value="1"/>
</dbReference>
<dbReference type="SUPFAM" id="SSF50494">
    <property type="entry name" value="Trypsin-like serine proteases"/>
    <property type="match status" value="1"/>
</dbReference>
<protein>
    <submittedName>
        <fullName evidence="4">Peptidase S1 domain-containing protein</fullName>
    </submittedName>
</protein>
<evidence type="ECO:0000313" key="4">
    <source>
        <dbReference type="WBParaSite" id="ACRNAN_scaffold11136.g18465.t1"/>
    </source>
</evidence>
<accession>A0A914CIZ7</accession>
<dbReference type="InterPro" id="IPR009003">
    <property type="entry name" value="Peptidase_S1_PA"/>
</dbReference>
<dbReference type="PRINTS" id="PR00722">
    <property type="entry name" value="CHYMOTRYPSIN"/>
</dbReference>
<dbReference type="Proteomes" id="UP000887540">
    <property type="component" value="Unplaced"/>
</dbReference>
<dbReference type="InterPro" id="IPR001314">
    <property type="entry name" value="Peptidase_S1A"/>
</dbReference>
<keyword evidence="1" id="KW-1015">Disulfide bond</keyword>
<dbReference type="PANTHER" id="PTHR24252">
    <property type="entry name" value="ACROSIN-RELATED"/>
    <property type="match status" value="1"/>
</dbReference>
<dbReference type="PANTHER" id="PTHR24252:SF7">
    <property type="entry name" value="HYALIN"/>
    <property type="match status" value="1"/>
</dbReference>